<proteinExistence type="predicted"/>
<dbReference type="Proteomes" id="UP001499930">
    <property type="component" value="Unassembled WGS sequence"/>
</dbReference>
<keyword evidence="1" id="KW-0812">Transmembrane</keyword>
<reference evidence="3" key="1">
    <citation type="journal article" date="2019" name="Int. J. Syst. Evol. Microbiol.">
        <title>The Global Catalogue of Microorganisms (GCM) 10K type strain sequencing project: providing services to taxonomists for standard genome sequencing and annotation.</title>
        <authorList>
            <consortium name="The Broad Institute Genomics Platform"/>
            <consortium name="The Broad Institute Genome Sequencing Center for Infectious Disease"/>
            <person name="Wu L."/>
            <person name="Ma J."/>
        </authorList>
    </citation>
    <scope>NUCLEOTIDE SEQUENCE [LARGE SCALE GENOMIC DNA]</scope>
    <source>
        <strain evidence="3">JCM 3106</strain>
    </source>
</reference>
<feature type="transmembrane region" description="Helical" evidence="1">
    <location>
        <begin position="192"/>
        <end position="217"/>
    </location>
</feature>
<evidence type="ECO:0008006" key="4">
    <source>
        <dbReference type="Google" id="ProtNLM"/>
    </source>
</evidence>
<sequence length="424" mass="46755">MEYFLVAFLATFLIFVAYAGLGVRQANRLLPVLLLAFVARLVVHITVMRPGLIEYGGDNRTYLARAGEIATYWRQAGFRFVTADQIASVHSMEVPCNLFALVVYLCDGPAALGCTAVVATLACLLCIVMYRFAQLIGASERAAFRLFVVVAFLPALLLHTSDTFKDGINAFLVVTCLWLVVSNVQRFDVRKLILMIPLLWMIWHVRPYMVFMCALPLTVGLSPMRRKLTLRSMIVSTLLLIPLLVLLAGMDGGASLTMLQEQLEVGQSESVRRANAGGGSGVLFEDGGDAWSELAPKLLYTLLAPFPWTSGSMTLQLGKVDTFIWYYLLYSALRGGRRLWVRNRTLLFVLVLFIIPGTIAYATTMANIGLIFRQRMPIMLIVSLLSALAWTTTGPRRFRFTASGRVPDPAPPPGPAVAVPGVVR</sequence>
<feature type="transmembrane region" description="Helical" evidence="1">
    <location>
        <begin position="346"/>
        <end position="372"/>
    </location>
</feature>
<keyword evidence="1" id="KW-1133">Transmembrane helix</keyword>
<keyword evidence="3" id="KW-1185">Reference proteome</keyword>
<feature type="transmembrane region" description="Helical" evidence="1">
    <location>
        <begin position="142"/>
        <end position="161"/>
    </location>
</feature>
<feature type="transmembrane region" description="Helical" evidence="1">
    <location>
        <begin position="378"/>
        <end position="395"/>
    </location>
</feature>
<gene>
    <name evidence="2" type="ORF">GCM10017559_56950</name>
</gene>
<feature type="transmembrane region" description="Helical" evidence="1">
    <location>
        <begin position="29"/>
        <end position="47"/>
    </location>
</feature>
<name>A0ABP6KWD7_9ACTN</name>
<evidence type="ECO:0000313" key="2">
    <source>
        <dbReference type="EMBL" id="GAA3024114.1"/>
    </source>
</evidence>
<dbReference type="RefSeq" id="WP_344900698.1">
    <property type="nucleotide sequence ID" value="NZ_BAAAWD010000015.1"/>
</dbReference>
<evidence type="ECO:0000256" key="1">
    <source>
        <dbReference type="SAM" id="Phobius"/>
    </source>
</evidence>
<protein>
    <recommendedName>
        <fullName evidence="4">Glycosyltransferase RgtA/B/C/D-like domain-containing protein</fullName>
    </recommendedName>
</protein>
<keyword evidence="1" id="KW-0472">Membrane</keyword>
<evidence type="ECO:0000313" key="3">
    <source>
        <dbReference type="Proteomes" id="UP001499930"/>
    </source>
</evidence>
<accession>A0ABP6KWD7</accession>
<dbReference type="EMBL" id="BAAAWD010000015">
    <property type="protein sequence ID" value="GAA3024114.1"/>
    <property type="molecule type" value="Genomic_DNA"/>
</dbReference>
<organism evidence="2 3">
    <name type="scientific">Streptosporangium longisporum</name>
    <dbReference type="NCBI Taxonomy" id="46187"/>
    <lineage>
        <taxon>Bacteria</taxon>
        <taxon>Bacillati</taxon>
        <taxon>Actinomycetota</taxon>
        <taxon>Actinomycetes</taxon>
        <taxon>Streptosporangiales</taxon>
        <taxon>Streptosporangiaceae</taxon>
        <taxon>Streptosporangium</taxon>
    </lineage>
</organism>
<feature type="transmembrane region" description="Helical" evidence="1">
    <location>
        <begin position="229"/>
        <end position="250"/>
    </location>
</feature>
<comment type="caution">
    <text evidence="2">The sequence shown here is derived from an EMBL/GenBank/DDBJ whole genome shotgun (WGS) entry which is preliminary data.</text>
</comment>
<feature type="transmembrane region" description="Helical" evidence="1">
    <location>
        <begin position="110"/>
        <end position="130"/>
    </location>
</feature>